<dbReference type="Pfam" id="PF04324">
    <property type="entry name" value="Fer2_BFD"/>
    <property type="match status" value="1"/>
</dbReference>
<gene>
    <name evidence="2" type="ORF">KYD98_15410</name>
</gene>
<evidence type="ECO:0000313" key="3">
    <source>
        <dbReference type="Proteomes" id="UP001519921"/>
    </source>
</evidence>
<evidence type="ECO:0000259" key="1">
    <source>
        <dbReference type="Pfam" id="PF04324"/>
    </source>
</evidence>
<sequence length="56" mass="5910">MDMNEVVCGCLNVTVQDIKNAVDNGAKTLEEVQDQTSAGTCCGCCTDKIEGIILSK</sequence>
<comment type="caution">
    <text evidence="2">The sequence shown here is derived from an EMBL/GenBank/DDBJ whole genome shotgun (WGS) entry which is preliminary data.</text>
</comment>
<organism evidence="2 3">
    <name type="scientific">Clostridium weizhouense</name>
    <dbReference type="NCBI Taxonomy" id="2859781"/>
    <lineage>
        <taxon>Bacteria</taxon>
        <taxon>Bacillati</taxon>
        <taxon>Bacillota</taxon>
        <taxon>Clostridia</taxon>
        <taxon>Eubacteriales</taxon>
        <taxon>Clostridiaceae</taxon>
        <taxon>Clostridium</taxon>
    </lineage>
</organism>
<dbReference type="InterPro" id="IPR007419">
    <property type="entry name" value="BFD-like_2Fe2S-bd_dom"/>
</dbReference>
<protein>
    <submittedName>
        <fullName evidence="2">(2Fe-2S)-binding protein</fullName>
    </submittedName>
</protein>
<proteinExistence type="predicted"/>
<accession>A0ABS7AS33</accession>
<feature type="domain" description="BFD-like [2Fe-2S]-binding" evidence="1">
    <location>
        <begin position="6"/>
        <end position="53"/>
    </location>
</feature>
<dbReference type="Proteomes" id="UP001519921">
    <property type="component" value="Unassembled WGS sequence"/>
</dbReference>
<dbReference type="Gene3D" id="1.10.10.1100">
    <property type="entry name" value="BFD-like [2Fe-2S]-binding domain"/>
    <property type="match status" value="1"/>
</dbReference>
<dbReference type="InterPro" id="IPR041854">
    <property type="entry name" value="BFD-like_2Fe2S-bd_dom_sf"/>
</dbReference>
<dbReference type="RefSeq" id="WP_219780937.1">
    <property type="nucleotide sequence ID" value="NZ_JAHXPT010000014.1"/>
</dbReference>
<keyword evidence="3" id="KW-1185">Reference proteome</keyword>
<dbReference type="EMBL" id="JAHXPT010000014">
    <property type="protein sequence ID" value="MBW6411475.1"/>
    <property type="molecule type" value="Genomic_DNA"/>
</dbReference>
<reference evidence="2 3" key="1">
    <citation type="submission" date="2021-07" db="EMBL/GenBank/DDBJ databases">
        <title>Clostridium weizhouense sp. nov., an anaerobic bacterium isolated from activated sludge of Petroleum wastewater.</title>
        <authorList>
            <person name="Li Q."/>
        </authorList>
    </citation>
    <scope>NUCLEOTIDE SEQUENCE [LARGE SCALE GENOMIC DNA]</scope>
    <source>
        <strain evidence="2 3">YB-6</strain>
    </source>
</reference>
<name>A0ABS7AS33_9CLOT</name>
<evidence type="ECO:0000313" key="2">
    <source>
        <dbReference type="EMBL" id="MBW6411475.1"/>
    </source>
</evidence>